<feature type="region of interest" description="Disordered" evidence="5">
    <location>
        <begin position="636"/>
        <end position="668"/>
    </location>
</feature>
<evidence type="ECO:0000256" key="4">
    <source>
        <dbReference type="ARBA" id="ARBA00023242"/>
    </source>
</evidence>
<evidence type="ECO:0000259" key="6">
    <source>
        <dbReference type="Pfam" id="PF08167"/>
    </source>
</evidence>
<feature type="compositionally biased region" description="Basic and acidic residues" evidence="5">
    <location>
        <begin position="636"/>
        <end position="645"/>
    </location>
</feature>
<evidence type="ECO:0000256" key="5">
    <source>
        <dbReference type="SAM" id="MobiDB-lite"/>
    </source>
</evidence>
<dbReference type="GO" id="GO:0005634">
    <property type="term" value="C:nucleus"/>
    <property type="evidence" value="ECO:0007669"/>
    <property type="project" value="UniProtKB-SubCell"/>
</dbReference>
<dbReference type="Proteomes" id="UP000696280">
    <property type="component" value="Unassembled WGS sequence"/>
</dbReference>
<feature type="region of interest" description="Disordered" evidence="5">
    <location>
        <begin position="695"/>
        <end position="735"/>
    </location>
</feature>
<comment type="subcellular location">
    <subcellularLocation>
        <location evidence="1">Nucleus</location>
    </subcellularLocation>
</comment>
<evidence type="ECO:0000256" key="2">
    <source>
        <dbReference type="ARBA" id="ARBA00010511"/>
    </source>
</evidence>
<comment type="caution">
    <text evidence="7">The sequence shown here is derived from an EMBL/GenBank/DDBJ whole genome shotgun (WGS) entry which is preliminary data.</text>
</comment>
<evidence type="ECO:0000256" key="3">
    <source>
        <dbReference type="ARBA" id="ARBA00021502"/>
    </source>
</evidence>
<dbReference type="PANTHER" id="PTHR34105:SF1">
    <property type="entry name" value="PROLINE-, GLUTAMIC ACID- AND LEUCINE-RICH PROTEIN 1"/>
    <property type="match status" value="1"/>
</dbReference>
<dbReference type="PANTHER" id="PTHR34105">
    <property type="entry name" value="PROLINE-, GLUTAMIC ACID- AND LEUCINE-RICH PROTEIN 1"/>
    <property type="match status" value="1"/>
</dbReference>
<keyword evidence="4" id="KW-0539">Nucleus</keyword>
<dbReference type="GO" id="GO:0006364">
    <property type="term" value="P:rRNA processing"/>
    <property type="evidence" value="ECO:0007669"/>
    <property type="project" value="TreeGrafter"/>
</dbReference>
<evidence type="ECO:0000313" key="8">
    <source>
        <dbReference type="Proteomes" id="UP000696280"/>
    </source>
</evidence>
<accession>A0A9N9PGI9</accession>
<keyword evidence="8" id="KW-1185">Reference proteome</keyword>
<dbReference type="OrthoDB" id="20900at2759"/>
<reference evidence="7" key="1">
    <citation type="submission" date="2021-07" db="EMBL/GenBank/DDBJ databases">
        <authorList>
            <person name="Durling M."/>
        </authorList>
    </citation>
    <scope>NUCLEOTIDE SEQUENCE</scope>
</reference>
<name>A0A9N9PGI9_9HELO</name>
<proteinExistence type="inferred from homology"/>
<dbReference type="InterPro" id="IPR016024">
    <property type="entry name" value="ARM-type_fold"/>
</dbReference>
<protein>
    <recommendedName>
        <fullName evidence="3">Pre-rRNA-processing protein RIX1</fullName>
    </recommendedName>
</protein>
<dbReference type="SUPFAM" id="SSF48371">
    <property type="entry name" value="ARM repeat"/>
    <property type="match status" value="1"/>
</dbReference>
<dbReference type="Pfam" id="PF08167">
    <property type="entry name" value="RIX1"/>
    <property type="match status" value="1"/>
</dbReference>
<organism evidence="7 8">
    <name type="scientific">Hymenoscyphus fraxineus</name>
    <dbReference type="NCBI Taxonomy" id="746836"/>
    <lineage>
        <taxon>Eukaryota</taxon>
        <taxon>Fungi</taxon>
        <taxon>Dikarya</taxon>
        <taxon>Ascomycota</taxon>
        <taxon>Pezizomycotina</taxon>
        <taxon>Leotiomycetes</taxon>
        <taxon>Helotiales</taxon>
        <taxon>Helotiaceae</taxon>
        <taxon>Hymenoscyphus</taxon>
    </lineage>
</organism>
<evidence type="ECO:0000313" key="7">
    <source>
        <dbReference type="EMBL" id="CAG8951784.1"/>
    </source>
</evidence>
<feature type="compositionally biased region" description="Acidic residues" evidence="5">
    <location>
        <begin position="708"/>
        <end position="719"/>
    </location>
</feature>
<comment type="similarity">
    <text evidence="2">Belongs to the RIX1/PELP1 family.</text>
</comment>
<gene>
    <name evidence="7" type="ORF">HYFRA_00005588</name>
</gene>
<evidence type="ECO:0000256" key="1">
    <source>
        <dbReference type="ARBA" id="ARBA00004123"/>
    </source>
</evidence>
<dbReference type="InterPro" id="IPR012583">
    <property type="entry name" value="RIX1_N"/>
</dbReference>
<dbReference type="AlphaFoldDB" id="A0A9N9PGI9"/>
<dbReference type="EMBL" id="CAJVRL010000044">
    <property type="protein sequence ID" value="CAG8951784.1"/>
    <property type="molecule type" value="Genomic_DNA"/>
</dbReference>
<sequence length="735" mass="79513">MSLPSELRVLCFKLSSTPVAELPRLIPTLQHYVLRCQGPLSSPPNSGKADASPSAVLVHKLKTQLSTLLNGRSLEGRFAAVILIKGVIEVGGWEVLRGAESWVRGLLSILEKSNLPVLKELCIVTLTKIYSMTHQYPTLVREITTPTLSAYVDSCLKAISGQDVPSSLIESVFQSFASLLPHHTTTFRPFTFKLRAATRLYLAPTLSGNVFVPSSLKESACRLVVLIPLTAPKASGKDTTGEEWAKAVRELIKTTHVTADSVFRAVVEDWESTTGYIGESVDVNRELSGGGDAAEDFPTWTGITSGVERLVGLLGLLAEYCKAETSTHVCIPLGAILDLVSRILSIAVPSSDGSSGQGNARLHPAIDRDERDGLWCGMPEIYITALDLIQTLAGRLQEGFVPIAQEILDQIVWLFPFAKSTTEFRTIAYAVTSNILVHTGQSFDKTQTGKVFPIIRACCKDLQSNDDTAKDAKIQEGLITGKKSQFVNQNADSFLQSKQPTTVSSLEDTPLTRSAKSLLPLFLSHLPQQHIDISLRALLERTAILAHQKDAMLASILNPFVGKNGKAMASILPHLTREFPEDDVVEILLRPRMPLVSSGGLKGLSYDAQDLDEEDEDMEIGAEDDDERFEVERQIHGETTEHEVVDNQPGLGSAKTQKDPFATGADNGFSASGANGGVAAPSSAAVDHLFEASKKDSIAVSQPGNEDVAMDGGEESSDDESVHLTMQLDTDSEDE</sequence>
<feature type="domain" description="Pre-rRNA-processing protein RIX1 N-terminal" evidence="6">
    <location>
        <begin position="7"/>
        <end position="205"/>
    </location>
</feature>